<dbReference type="CDD" id="cd20736">
    <property type="entry name" value="PoNe_Nuclease"/>
    <property type="match status" value="1"/>
</dbReference>
<evidence type="ECO:0000313" key="4">
    <source>
        <dbReference type="Proteomes" id="UP001596548"/>
    </source>
</evidence>
<proteinExistence type="inferred from homology"/>
<reference evidence="4" key="1">
    <citation type="journal article" date="2019" name="Int. J. Syst. Evol. Microbiol.">
        <title>The Global Catalogue of Microorganisms (GCM) 10K type strain sequencing project: providing services to taxonomists for standard genome sequencing and annotation.</title>
        <authorList>
            <consortium name="The Broad Institute Genomics Platform"/>
            <consortium name="The Broad Institute Genome Sequencing Center for Infectious Disease"/>
            <person name="Wu L."/>
            <person name="Ma J."/>
        </authorList>
    </citation>
    <scope>NUCLEOTIDE SEQUENCE [LARGE SCALE GENOMIC DNA]</scope>
    <source>
        <strain evidence="4">XZYJT-10</strain>
    </source>
</reference>
<dbReference type="Proteomes" id="UP001596548">
    <property type="component" value="Unassembled WGS sequence"/>
</dbReference>
<comment type="similarity">
    <text evidence="1 2">Belongs to the UPF0102 family.</text>
</comment>
<dbReference type="NCBIfam" id="NF009150">
    <property type="entry name" value="PRK12497.1-3"/>
    <property type="match status" value="1"/>
</dbReference>
<dbReference type="InterPro" id="IPR003509">
    <property type="entry name" value="UPF0102_YraN-like"/>
</dbReference>
<comment type="caution">
    <text evidence="3">The sequence shown here is derived from an EMBL/GenBank/DDBJ whole genome shotgun (WGS) entry which is preliminary data.</text>
</comment>
<organism evidence="3 4">
    <name type="scientific">Paractinoplanes rhizophilus</name>
    <dbReference type="NCBI Taxonomy" id="1416877"/>
    <lineage>
        <taxon>Bacteria</taxon>
        <taxon>Bacillati</taxon>
        <taxon>Actinomycetota</taxon>
        <taxon>Actinomycetes</taxon>
        <taxon>Micromonosporales</taxon>
        <taxon>Micromonosporaceae</taxon>
        <taxon>Paractinoplanes</taxon>
    </lineage>
</organism>
<dbReference type="NCBIfam" id="NF009154">
    <property type="entry name" value="PRK12497.3-3"/>
    <property type="match status" value="1"/>
</dbReference>
<dbReference type="PANTHER" id="PTHR34039:SF1">
    <property type="entry name" value="UPF0102 PROTEIN YRAN"/>
    <property type="match status" value="1"/>
</dbReference>
<dbReference type="RefSeq" id="WP_378967976.1">
    <property type="nucleotide sequence ID" value="NZ_JBHTBJ010000008.1"/>
</dbReference>
<protein>
    <recommendedName>
        <fullName evidence="2">UPF0102 protein ACFQS1_14335</fullName>
    </recommendedName>
</protein>
<dbReference type="NCBIfam" id="TIGR00252">
    <property type="entry name" value="YraN family protein"/>
    <property type="match status" value="1"/>
</dbReference>
<evidence type="ECO:0000313" key="3">
    <source>
        <dbReference type="EMBL" id="MFC7275169.1"/>
    </source>
</evidence>
<dbReference type="SUPFAM" id="SSF52980">
    <property type="entry name" value="Restriction endonuclease-like"/>
    <property type="match status" value="1"/>
</dbReference>
<dbReference type="InterPro" id="IPR011856">
    <property type="entry name" value="tRNA_endonuc-like_dom_sf"/>
</dbReference>
<dbReference type="InterPro" id="IPR011335">
    <property type="entry name" value="Restrct_endonuc-II-like"/>
</dbReference>
<name>A0ABW2HPT1_9ACTN</name>
<evidence type="ECO:0000256" key="2">
    <source>
        <dbReference type="HAMAP-Rule" id="MF_00048"/>
    </source>
</evidence>
<accession>A0ABW2HPT1</accession>
<dbReference type="Pfam" id="PF02021">
    <property type="entry name" value="UPF0102"/>
    <property type="match status" value="1"/>
</dbReference>
<evidence type="ECO:0000256" key="1">
    <source>
        <dbReference type="ARBA" id="ARBA00006738"/>
    </source>
</evidence>
<sequence>MTTERQAVGAYGERVAARYLQEAGLVVLHRNWRCPDGELDLVLRDGDVLVFCEVKTRRTDLFGTPAEAVTRDKVRKLRHLASRWLQETGLHARSVRFDVVEVLPQPRGEAEVMHLPSAF</sequence>
<dbReference type="EMBL" id="JBHTBJ010000008">
    <property type="protein sequence ID" value="MFC7275169.1"/>
    <property type="molecule type" value="Genomic_DNA"/>
</dbReference>
<dbReference type="Gene3D" id="3.40.1350.10">
    <property type="match status" value="1"/>
</dbReference>
<gene>
    <name evidence="3" type="ORF">ACFQS1_14335</name>
</gene>
<dbReference type="PANTHER" id="PTHR34039">
    <property type="entry name" value="UPF0102 PROTEIN YRAN"/>
    <property type="match status" value="1"/>
</dbReference>
<keyword evidence="4" id="KW-1185">Reference proteome</keyword>
<dbReference type="HAMAP" id="MF_00048">
    <property type="entry name" value="UPF0102"/>
    <property type="match status" value="1"/>
</dbReference>